<evidence type="ECO:0000313" key="12">
    <source>
        <dbReference type="EMBL" id="KAK8719205.1"/>
    </source>
</evidence>
<dbReference type="CDD" id="cd00577">
    <property type="entry name" value="PCNA"/>
    <property type="match status" value="1"/>
</dbReference>
<dbReference type="FunFam" id="3.70.10.10:FF:000005">
    <property type="entry name" value="Cell cycle checkpoint control protein"/>
    <property type="match status" value="1"/>
</dbReference>
<comment type="subcellular location">
    <subcellularLocation>
        <location evidence="1">Nucleus</location>
    </subcellularLocation>
</comment>
<keyword evidence="8" id="KW-0539">Nucleus</keyword>
<dbReference type="GO" id="GO:0071479">
    <property type="term" value="P:cellular response to ionizing radiation"/>
    <property type="evidence" value="ECO:0007669"/>
    <property type="project" value="TreeGrafter"/>
</dbReference>
<evidence type="ECO:0000313" key="13">
    <source>
        <dbReference type="Proteomes" id="UP001445076"/>
    </source>
</evidence>
<dbReference type="GO" id="GO:0000076">
    <property type="term" value="P:DNA replication checkpoint signaling"/>
    <property type="evidence" value="ECO:0007669"/>
    <property type="project" value="TreeGrafter"/>
</dbReference>
<dbReference type="GO" id="GO:0031573">
    <property type="term" value="P:mitotic intra-S DNA damage checkpoint signaling"/>
    <property type="evidence" value="ECO:0007669"/>
    <property type="project" value="TreeGrafter"/>
</dbReference>
<feature type="compositionally biased region" description="Polar residues" evidence="11">
    <location>
        <begin position="299"/>
        <end position="319"/>
    </location>
</feature>
<dbReference type="GO" id="GO:0006281">
    <property type="term" value="P:DNA repair"/>
    <property type="evidence" value="ECO:0007669"/>
    <property type="project" value="UniProtKB-UniRule"/>
</dbReference>
<keyword evidence="6" id="KW-0378">Hydrolase</keyword>
<reference evidence="12 13" key="1">
    <citation type="journal article" date="2024" name="BMC Genomics">
        <title>Genome assembly of redclaw crayfish (Cherax quadricarinatus) provides insights into its immune adaptation and hypoxia tolerance.</title>
        <authorList>
            <person name="Liu Z."/>
            <person name="Zheng J."/>
            <person name="Li H."/>
            <person name="Fang K."/>
            <person name="Wang S."/>
            <person name="He J."/>
            <person name="Zhou D."/>
            <person name="Weng S."/>
            <person name="Chi M."/>
            <person name="Gu Z."/>
            <person name="He J."/>
            <person name="Li F."/>
            <person name="Wang M."/>
        </authorList>
    </citation>
    <scope>NUCLEOTIDE SEQUENCE [LARGE SCALE GENOMIC DNA]</scope>
    <source>
        <strain evidence="12">ZL_2023a</strain>
    </source>
</reference>
<name>A0AAW0VQK6_CHEQU</name>
<evidence type="ECO:0000256" key="6">
    <source>
        <dbReference type="ARBA" id="ARBA00022801"/>
    </source>
</evidence>
<dbReference type="PANTHER" id="PTHR15237">
    <property type="entry name" value="DNA REPAIR PROTEIN RAD9"/>
    <property type="match status" value="1"/>
</dbReference>
<dbReference type="Pfam" id="PF04139">
    <property type="entry name" value="Rad9"/>
    <property type="match status" value="1"/>
</dbReference>
<dbReference type="Proteomes" id="UP001445076">
    <property type="component" value="Unassembled WGS sequence"/>
</dbReference>
<evidence type="ECO:0000256" key="5">
    <source>
        <dbReference type="ARBA" id="ARBA00022763"/>
    </source>
</evidence>
<dbReference type="GO" id="GO:0030896">
    <property type="term" value="C:checkpoint clamp complex"/>
    <property type="evidence" value="ECO:0007669"/>
    <property type="project" value="UniProtKB-UniRule"/>
</dbReference>
<evidence type="ECO:0000256" key="1">
    <source>
        <dbReference type="ARBA" id="ARBA00004123"/>
    </source>
</evidence>
<comment type="similarity">
    <text evidence="2 10">Belongs to the rad9 family.</text>
</comment>
<comment type="caution">
    <text evidence="12">The sequence shown here is derived from an EMBL/GenBank/DDBJ whole genome shotgun (WGS) entry which is preliminary data.</text>
</comment>
<sequence>MKCVIPGVNIKVFGRAIHSLAKIGDELYIEPHSTGVSFRTVNSSRSAFASFHFDSRFFSHFDDGLVSQQPDAEDETVKCKVSMKAFISVFKSLAALERTVEKCKLVLDGEDAKLGVQLTCRHGIVKSCTLSFIECETLQAVYDKDSCTTHIHSQARVLSDAVLNFQLSQEEVTLSVSPRKTILRNYVDDEPDPGKAIHTMLTLQSEEFDVYDISGDCEVTFCLKELRAVLTFAEPVNLPITSHFSDPGSPIIFCVNNSPMFEGIFVLATLSQKPDTQVSGSHALGRRTPQSVHKRNDPESPSCSQAPSAMNRTVQSINESLRVESPTVRRPQKTNDIPRSVYENRETVSSACTSATHDKANPQKNNEAIPLSSSMQHRHASNINGSVSQPEISLLRLEANNMAAEKEEEEVIPGTPPSKKFRFFFRPCFESTFDPLTLFEPDKILAEDSDDDS</sequence>
<evidence type="ECO:0000256" key="7">
    <source>
        <dbReference type="ARBA" id="ARBA00022839"/>
    </source>
</evidence>
<organism evidence="12 13">
    <name type="scientific">Cherax quadricarinatus</name>
    <name type="common">Australian red claw crayfish</name>
    <dbReference type="NCBI Taxonomy" id="27406"/>
    <lineage>
        <taxon>Eukaryota</taxon>
        <taxon>Metazoa</taxon>
        <taxon>Ecdysozoa</taxon>
        <taxon>Arthropoda</taxon>
        <taxon>Crustacea</taxon>
        <taxon>Multicrustacea</taxon>
        <taxon>Malacostraca</taxon>
        <taxon>Eumalacostraca</taxon>
        <taxon>Eucarida</taxon>
        <taxon>Decapoda</taxon>
        <taxon>Pleocyemata</taxon>
        <taxon>Astacidea</taxon>
        <taxon>Parastacoidea</taxon>
        <taxon>Parastacidae</taxon>
        <taxon>Cherax</taxon>
    </lineage>
</organism>
<dbReference type="Gene3D" id="3.70.10.10">
    <property type="match status" value="1"/>
</dbReference>
<evidence type="ECO:0000256" key="9">
    <source>
        <dbReference type="ARBA" id="ARBA00059283"/>
    </source>
</evidence>
<keyword evidence="5" id="KW-0227">DNA damage</keyword>
<dbReference type="InterPro" id="IPR026584">
    <property type="entry name" value="Rad9"/>
</dbReference>
<keyword evidence="4" id="KW-0540">Nuclease</keyword>
<evidence type="ECO:0000256" key="2">
    <source>
        <dbReference type="ARBA" id="ARBA00008494"/>
    </source>
</evidence>
<accession>A0AAW0VQK6</accession>
<dbReference type="EMBL" id="JARKIK010002782">
    <property type="protein sequence ID" value="KAK8719205.1"/>
    <property type="molecule type" value="Genomic_DNA"/>
</dbReference>
<dbReference type="SUPFAM" id="SSF55979">
    <property type="entry name" value="DNA clamp"/>
    <property type="match status" value="1"/>
</dbReference>
<gene>
    <name evidence="12" type="ORF">OTU49_014176</name>
</gene>
<dbReference type="AlphaFoldDB" id="A0AAW0VQK6"/>
<evidence type="ECO:0000256" key="10">
    <source>
        <dbReference type="PIRNR" id="PIRNR009303"/>
    </source>
</evidence>
<evidence type="ECO:0000256" key="11">
    <source>
        <dbReference type="SAM" id="MobiDB-lite"/>
    </source>
</evidence>
<protein>
    <recommendedName>
        <fullName evidence="10">Cell cycle checkpoint control protein</fullName>
    </recommendedName>
</protein>
<proteinExistence type="inferred from homology"/>
<evidence type="ECO:0000256" key="4">
    <source>
        <dbReference type="ARBA" id="ARBA00022722"/>
    </source>
</evidence>
<keyword evidence="13" id="KW-1185">Reference proteome</keyword>
<evidence type="ECO:0000256" key="3">
    <source>
        <dbReference type="ARBA" id="ARBA00022553"/>
    </source>
</evidence>
<dbReference type="PIRSF" id="PIRSF009303">
    <property type="entry name" value="Cell_cycle_RAD9"/>
    <property type="match status" value="1"/>
</dbReference>
<evidence type="ECO:0000256" key="8">
    <source>
        <dbReference type="ARBA" id="ARBA00023242"/>
    </source>
</evidence>
<dbReference type="InterPro" id="IPR046938">
    <property type="entry name" value="DNA_clamp_sf"/>
</dbReference>
<comment type="function">
    <text evidence="9">Component of the 9-1-1 cell-cycle checkpoint response complex that plays a major role in DNA repair. The 9-1-1 complex is recruited to DNA lesion upon damage by the RAD17-replication factor C (RFC) clamp loader complex. Acts then as a sliding clamp platform on DNA for several proteins involved in long-patch base excision repair (LP-BER). The 9-1-1 complex stimulates DNA polymerase beta (POLB) activity by increasing its affinity for the 3'-OH end of the primer-template and stabilizes POLB to those sites where LP-BER proceeds; endonuclease FEN1 cleavage activity on substrates with double, nick, or gap flaps of distinct sequences and lengths; and DNA ligase I (LIG1) on long-patch base excision repair substrates. The 9-1-1 complex is necessary for the recruitment of RHNO1 to sites of double-stranded breaks (DSB) occurring during the S phase. RAD9A possesses 3'-&gt;5' double stranded DNA exonuclease activity.</text>
</comment>
<dbReference type="InterPro" id="IPR007268">
    <property type="entry name" value="Rad9/Ddc1"/>
</dbReference>
<feature type="region of interest" description="Disordered" evidence="11">
    <location>
        <begin position="276"/>
        <end position="367"/>
    </location>
</feature>
<dbReference type="GO" id="GO:0004527">
    <property type="term" value="F:exonuclease activity"/>
    <property type="evidence" value="ECO:0007669"/>
    <property type="project" value="UniProtKB-KW"/>
</dbReference>
<keyword evidence="7" id="KW-0269">Exonuclease</keyword>
<keyword evidence="3" id="KW-0597">Phosphoprotein</keyword>
<dbReference type="PANTHER" id="PTHR15237:SF0">
    <property type="entry name" value="CELL CYCLE CHECKPOINT CONTROL PROTEIN"/>
    <property type="match status" value="1"/>
</dbReference>